<organism evidence="2 3">
    <name type="scientific">Ponticoccus litoralis</name>
    <dbReference type="NCBI Taxonomy" id="422297"/>
    <lineage>
        <taxon>Bacteria</taxon>
        <taxon>Pseudomonadati</taxon>
        <taxon>Pseudomonadota</taxon>
        <taxon>Alphaproteobacteria</taxon>
        <taxon>Rhodobacterales</taxon>
        <taxon>Roseobacteraceae</taxon>
        <taxon>Ponticoccus</taxon>
    </lineage>
</organism>
<feature type="transmembrane region" description="Helical" evidence="1">
    <location>
        <begin position="164"/>
        <end position="185"/>
    </location>
</feature>
<protein>
    <recommendedName>
        <fullName evidence="4">Yip1 domain-containing protein</fullName>
    </recommendedName>
</protein>
<comment type="caution">
    <text evidence="2">The sequence shown here is derived from an EMBL/GenBank/DDBJ whole genome shotgun (WGS) entry which is preliminary data.</text>
</comment>
<feature type="transmembrane region" description="Helical" evidence="1">
    <location>
        <begin position="130"/>
        <end position="152"/>
    </location>
</feature>
<keyword evidence="1" id="KW-0472">Membrane</keyword>
<feature type="transmembrane region" description="Helical" evidence="1">
    <location>
        <begin position="76"/>
        <end position="96"/>
    </location>
</feature>
<dbReference type="AlphaFoldDB" id="A0AAW9SRP7"/>
<keyword evidence="1" id="KW-0812">Transmembrane</keyword>
<evidence type="ECO:0000313" key="2">
    <source>
        <dbReference type="EMBL" id="MEN9061358.1"/>
    </source>
</evidence>
<dbReference type="Proteomes" id="UP001428774">
    <property type="component" value="Unassembled WGS sequence"/>
</dbReference>
<keyword evidence="3" id="KW-1185">Reference proteome</keyword>
<reference evidence="2 3" key="1">
    <citation type="submission" date="2024-05" db="EMBL/GenBank/DDBJ databases">
        <title>Genome sequence of Ponticoccus litoralis KCCM 90028.</title>
        <authorList>
            <person name="Kim J.M."/>
            <person name="Lee J.K."/>
            <person name="Choi B.J."/>
            <person name="Bayburt H."/>
            <person name="Baek J.H."/>
            <person name="Jeon C.O."/>
        </authorList>
    </citation>
    <scope>NUCLEOTIDE SEQUENCE [LARGE SCALE GENOMIC DNA]</scope>
    <source>
        <strain evidence="2 3">KCCM 90028</strain>
    </source>
</reference>
<accession>A0AAW9SRP7</accession>
<sequence length="191" mass="19770">MLYALAALFAHRAGLLKERALLKQALAGRGADGTRLPVAGFLLRAALFIGALVALIYGLGWGIAVTAEVPERLQRATVVGGILLGIAIHGVLLAHIGTVLPACAVGGDSTLRAAWRRGAPRFGHTLGRLAYGPFLFTAVTLFLFLVIEGTLGEASGLRLAAQRLLGAAMALFSTVLAATALGITYEEAGSR</sequence>
<dbReference type="RefSeq" id="WP_347166439.1">
    <property type="nucleotide sequence ID" value="NZ_JBDNCH010000002.1"/>
</dbReference>
<proteinExistence type="predicted"/>
<gene>
    <name evidence="2" type="ORF">ABFB10_10205</name>
</gene>
<feature type="transmembrane region" description="Helical" evidence="1">
    <location>
        <begin position="41"/>
        <end position="64"/>
    </location>
</feature>
<evidence type="ECO:0000256" key="1">
    <source>
        <dbReference type="SAM" id="Phobius"/>
    </source>
</evidence>
<evidence type="ECO:0008006" key="4">
    <source>
        <dbReference type="Google" id="ProtNLM"/>
    </source>
</evidence>
<evidence type="ECO:0000313" key="3">
    <source>
        <dbReference type="Proteomes" id="UP001428774"/>
    </source>
</evidence>
<dbReference type="EMBL" id="JBDNCH010000002">
    <property type="protein sequence ID" value="MEN9061358.1"/>
    <property type="molecule type" value="Genomic_DNA"/>
</dbReference>
<keyword evidence="1" id="KW-1133">Transmembrane helix</keyword>
<name>A0AAW9SRP7_9RHOB</name>